<protein>
    <recommendedName>
        <fullName evidence="1">Amidohydrolase 3 domain-containing protein</fullName>
    </recommendedName>
</protein>
<dbReference type="InterPro" id="IPR013108">
    <property type="entry name" value="Amidohydro_3"/>
</dbReference>
<name>A0A382GQK6_9ZZZZ</name>
<dbReference type="Pfam" id="PF07969">
    <property type="entry name" value="Amidohydro_3"/>
    <property type="match status" value="1"/>
</dbReference>
<dbReference type="PANTHER" id="PTHR22642">
    <property type="entry name" value="IMIDAZOLONEPROPIONASE"/>
    <property type="match status" value="1"/>
</dbReference>
<dbReference type="EMBL" id="UINC01056650">
    <property type="protein sequence ID" value="SVB76927.1"/>
    <property type="molecule type" value="Genomic_DNA"/>
</dbReference>
<dbReference type="Gene3D" id="3.20.20.140">
    <property type="entry name" value="Metal-dependent hydrolases"/>
    <property type="match status" value="1"/>
</dbReference>
<dbReference type="Gene3D" id="2.30.40.10">
    <property type="entry name" value="Urease, subunit C, domain 1"/>
    <property type="match status" value="1"/>
</dbReference>
<dbReference type="GO" id="GO:0016810">
    <property type="term" value="F:hydrolase activity, acting on carbon-nitrogen (but not peptide) bonds"/>
    <property type="evidence" value="ECO:0007669"/>
    <property type="project" value="InterPro"/>
</dbReference>
<organism evidence="2">
    <name type="scientific">marine metagenome</name>
    <dbReference type="NCBI Taxonomy" id="408172"/>
    <lineage>
        <taxon>unclassified sequences</taxon>
        <taxon>metagenomes</taxon>
        <taxon>ecological metagenomes</taxon>
    </lineage>
</organism>
<feature type="non-terminal residue" evidence="2">
    <location>
        <position position="158"/>
    </location>
</feature>
<evidence type="ECO:0000259" key="1">
    <source>
        <dbReference type="Pfam" id="PF07969"/>
    </source>
</evidence>
<reference evidence="2" key="1">
    <citation type="submission" date="2018-05" db="EMBL/GenBank/DDBJ databases">
        <authorList>
            <person name="Lanie J.A."/>
            <person name="Ng W.-L."/>
            <person name="Kazmierczak K.M."/>
            <person name="Andrzejewski T.M."/>
            <person name="Davidsen T.M."/>
            <person name="Wayne K.J."/>
            <person name="Tettelin H."/>
            <person name="Glass J.I."/>
            <person name="Rusch D."/>
            <person name="Podicherti R."/>
            <person name="Tsui H.-C.T."/>
            <person name="Winkler M.E."/>
        </authorList>
    </citation>
    <scope>NUCLEOTIDE SEQUENCE</scope>
</reference>
<evidence type="ECO:0000313" key="2">
    <source>
        <dbReference type="EMBL" id="SVB76927.1"/>
    </source>
</evidence>
<dbReference type="PANTHER" id="PTHR22642:SF2">
    <property type="entry name" value="PROTEIN LONG AFTER FAR-RED 3"/>
    <property type="match status" value="1"/>
</dbReference>
<proteinExistence type="predicted"/>
<dbReference type="InterPro" id="IPR011059">
    <property type="entry name" value="Metal-dep_hydrolase_composite"/>
</dbReference>
<dbReference type="Gene3D" id="3.10.310.70">
    <property type="match status" value="1"/>
</dbReference>
<dbReference type="AlphaFoldDB" id="A0A382GQK6"/>
<gene>
    <name evidence="2" type="ORF">METZ01_LOCUS229781</name>
</gene>
<feature type="domain" description="Amidohydrolase 3" evidence="1">
    <location>
        <begin position="84"/>
        <end position="151"/>
    </location>
</feature>
<accession>A0A382GQK6</accession>
<sequence length="158" mass="17772">MKSLTTTKAKITYFLLFVLTMALFLSDASLDFSDGDNMLFHNGPIVTMDRDHPNPEAVYIENGIIKSIGKYDLVSKNIRPSTLVIDLEGKTLMPGFIDSHTHPVISAFLYDMVDLSGFTHSTKDELWNYFTEKVSEYNSGEWILCKGFDQVLVPGLIP</sequence>
<dbReference type="SUPFAM" id="SSF51338">
    <property type="entry name" value="Composite domain of metallo-dependent hydrolases"/>
    <property type="match status" value="1"/>
</dbReference>